<reference evidence="1 2" key="1">
    <citation type="journal article" date="2008" name="PLoS Genet.">
        <title>Complete genome sequence of the N2-fixing broad host range endophyte Klebsiella pneumoniae 342 and virulence predictions verified in mice.</title>
        <authorList>
            <person name="Fouts D.E."/>
            <person name="Tyler H.L."/>
            <person name="DeBoy R.T."/>
            <person name="Daugherty S."/>
            <person name="Ren Q."/>
            <person name="Badger J.H."/>
            <person name="Durkin A.S."/>
            <person name="Huot H."/>
            <person name="Shrivastava S."/>
            <person name="Kothari S."/>
            <person name="Dodson R.J."/>
            <person name="Mohamoud Y."/>
            <person name="Khouri H."/>
            <person name="Roesch L.F."/>
            <person name="Krogfelt K.A."/>
            <person name="Struve C."/>
            <person name="Triplett E.W."/>
            <person name="Methe B.A."/>
        </authorList>
    </citation>
    <scope>NUCLEOTIDE SEQUENCE [LARGE SCALE GENOMIC DNA]</scope>
    <source>
        <strain evidence="1 2">342</strain>
    </source>
</reference>
<evidence type="ECO:0000313" key="1">
    <source>
        <dbReference type="EMBL" id="ACI09774.1"/>
    </source>
</evidence>
<dbReference type="AlphaFoldDB" id="B5XX77"/>
<dbReference type="Proteomes" id="UP000001734">
    <property type="component" value="Chromosome"/>
</dbReference>
<organism evidence="1 2">
    <name type="scientific">Klebsiella variicola (strain 342)</name>
    <name type="common">Klebsiella pneumoniae</name>
    <dbReference type="NCBI Taxonomy" id="507522"/>
    <lineage>
        <taxon>Bacteria</taxon>
        <taxon>Pseudomonadati</taxon>
        <taxon>Pseudomonadota</taxon>
        <taxon>Gammaproteobacteria</taxon>
        <taxon>Enterobacterales</taxon>
        <taxon>Enterobacteriaceae</taxon>
        <taxon>Klebsiella/Raoultella group</taxon>
        <taxon>Klebsiella</taxon>
        <taxon>Klebsiella pneumoniae complex</taxon>
    </lineage>
</organism>
<name>B5XX77_KLEV3</name>
<proteinExistence type="predicted"/>
<dbReference type="HOGENOM" id="CLU_3291118_0_0_6"/>
<evidence type="ECO:0000313" key="2">
    <source>
        <dbReference type="Proteomes" id="UP000001734"/>
    </source>
</evidence>
<dbReference type="BioCyc" id="KPNE507522:GI0B-2552-MONOMER"/>
<sequence>MAWGAGFRYLIARQYGLRTGIDVAFSEHEQAVYCNVGSGL</sequence>
<dbReference type="KEGG" id="kpe:KPK_2560"/>
<protein>
    <submittedName>
        <fullName evidence="1">Conserved domain protein</fullName>
    </submittedName>
</protein>
<accession>B5XX77</accession>
<gene>
    <name evidence="1" type="ordered locus">KPK_2560</name>
</gene>
<dbReference type="EMBL" id="CP000964">
    <property type="protein sequence ID" value="ACI09774.1"/>
    <property type="molecule type" value="Genomic_DNA"/>
</dbReference>